<feature type="domain" description="Nitrile hydratase beta subunit-like N-terminal" evidence="1">
    <location>
        <begin position="8"/>
        <end position="100"/>
    </location>
</feature>
<dbReference type="Gene3D" id="1.10.472.20">
    <property type="entry name" value="Nitrile hydratase, beta subunit"/>
    <property type="match status" value="1"/>
</dbReference>
<accession>A0A2M8W5T2</accession>
<dbReference type="AlphaFoldDB" id="A0A2M8W5T2"/>
<dbReference type="OrthoDB" id="7856991at2"/>
<dbReference type="InterPro" id="IPR042262">
    <property type="entry name" value="CN_hydtase_beta_C"/>
</dbReference>
<dbReference type="Proteomes" id="UP000228531">
    <property type="component" value="Unassembled WGS sequence"/>
</dbReference>
<evidence type="ECO:0000313" key="2">
    <source>
        <dbReference type="EMBL" id="PJI86301.1"/>
    </source>
</evidence>
<name>A0A2M8W5T2_9RHOB</name>
<gene>
    <name evidence="2" type="ORF">BC777_2669</name>
</gene>
<dbReference type="EMBL" id="PGTY01000002">
    <property type="protein sequence ID" value="PJI86301.1"/>
    <property type="molecule type" value="Genomic_DNA"/>
</dbReference>
<evidence type="ECO:0000313" key="3">
    <source>
        <dbReference type="Proteomes" id="UP000228531"/>
    </source>
</evidence>
<keyword evidence="3" id="KW-1185">Reference proteome</keyword>
<dbReference type="SUPFAM" id="SSF50090">
    <property type="entry name" value="Electron transport accessory proteins"/>
    <property type="match status" value="1"/>
</dbReference>
<organism evidence="2 3">
    <name type="scientific">Yoonia maricola</name>
    <dbReference type="NCBI Taxonomy" id="420999"/>
    <lineage>
        <taxon>Bacteria</taxon>
        <taxon>Pseudomonadati</taxon>
        <taxon>Pseudomonadota</taxon>
        <taxon>Alphaproteobacteria</taxon>
        <taxon>Rhodobacterales</taxon>
        <taxon>Paracoccaceae</taxon>
        <taxon>Yoonia</taxon>
    </lineage>
</organism>
<dbReference type="RefSeq" id="WP_100368602.1">
    <property type="nucleotide sequence ID" value="NZ_PGTY01000002.1"/>
</dbReference>
<proteinExistence type="predicted"/>
<dbReference type="Pfam" id="PF21006">
    <property type="entry name" value="NHase_beta_N"/>
    <property type="match status" value="1"/>
</dbReference>
<reference evidence="2 3" key="1">
    <citation type="submission" date="2017-11" db="EMBL/GenBank/DDBJ databases">
        <title>Genomic Encyclopedia of Archaeal and Bacterial Type Strains, Phase II (KMG-II): From Individual Species to Whole Genera.</title>
        <authorList>
            <person name="Goeker M."/>
        </authorList>
    </citation>
    <scope>NUCLEOTIDE SEQUENCE [LARGE SCALE GENOMIC DNA]</scope>
    <source>
        <strain evidence="2 3">DSM 29128</strain>
    </source>
</reference>
<evidence type="ECO:0000259" key="1">
    <source>
        <dbReference type="Pfam" id="PF21006"/>
    </source>
</evidence>
<dbReference type="InterPro" id="IPR049054">
    <property type="entry name" value="CN_hydtase_beta-like_N"/>
</dbReference>
<dbReference type="InterPro" id="IPR008990">
    <property type="entry name" value="Elect_transpt_acc-like_dom_sf"/>
</dbReference>
<comment type="caution">
    <text evidence="2">The sequence shown here is derived from an EMBL/GenBank/DDBJ whole genome shotgun (WGS) entry which is preliminary data.</text>
</comment>
<sequence>MENDKGPKGYHDVGGDPAGDIPMVDLPWLHWEKQVEAIRGLLGDGTRRIVSLDEVRRGFESFGVEKYNTLSFYRRRLAAMTDVLIEKGIVSRAELDEAIEAGTLRWTDVDTPP</sequence>
<protein>
    <submittedName>
        <fullName evidence="2">Nitrile hydratase beta subunit</fullName>
    </submittedName>
</protein>